<evidence type="ECO:0000256" key="1">
    <source>
        <dbReference type="ARBA" id="ARBA00004141"/>
    </source>
</evidence>
<dbReference type="EC" id="2.4.-.-" evidence="10"/>
<accession>A0A9Q8Y812</accession>
<dbReference type="PANTHER" id="PTHR43867">
    <property type="entry name" value="CELLULOSE SYNTHASE CATALYTIC SUBUNIT A [UDP-FORMING]"/>
    <property type="match status" value="1"/>
</dbReference>
<dbReference type="InterPro" id="IPR050321">
    <property type="entry name" value="Glycosyltr_2/OpgH_subfam"/>
</dbReference>
<keyword evidence="5 8" id="KW-1133">Transmembrane helix</keyword>
<proteinExistence type="predicted"/>
<feature type="region of interest" description="Disordered" evidence="7">
    <location>
        <begin position="618"/>
        <end position="654"/>
    </location>
</feature>
<feature type="transmembrane region" description="Helical" evidence="8">
    <location>
        <begin position="36"/>
        <end position="56"/>
    </location>
</feature>
<dbReference type="RefSeq" id="WP_090298055.1">
    <property type="nucleotide sequence ID" value="NZ_CAXURO020000001.1"/>
</dbReference>
<feature type="transmembrane region" description="Helical" evidence="8">
    <location>
        <begin position="513"/>
        <end position="533"/>
    </location>
</feature>
<feature type="transmembrane region" description="Helical" evidence="8">
    <location>
        <begin position="403"/>
        <end position="421"/>
    </location>
</feature>
<evidence type="ECO:0000256" key="8">
    <source>
        <dbReference type="SAM" id="Phobius"/>
    </source>
</evidence>
<keyword evidence="6 8" id="KW-0472">Membrane</keyword>
<dbReference type="PANTHER" id="PTHR43867:SF2">
    <property type="entry name" value="CELLULOSE SYNTHASE CATALYTIC SUBUNIT A [UDP-FORMING]"/>
    <property type="match status" value="1"/>
</dbReference>
<dbReference type="Gene3D" id="3.90.550.10">
    <property type="entry name" value="Spore Coat Polysaccharide Biosynthesis Protein SpsA, Chain A"/>
    <property type="match status" value="1"/>
</dbReference>
<organism evidence="10 11">
    <name type="scientific">Ensifer adhaerens</name>
    <name type="common">Sinorhizobium morelense</name>
    <dbReference type="NCBI Taxonomy" id="106592"/>
    <lineage>
        <taxon>Bacteria</taxon>
        <taxon>Pseudomonadati</taxon>
        <taxon>Pseudomonadota</taxon>
        <taxon>Alphaproteobacteria</taxon>
        <taxon>Hyphomicrobiales</taxon>
        <taxon>Rhizobiaceae</taxon>
        <taxon>Sinorhizobium/Ensifer group</taxon>
        <taxon>Ensifer</taxon>
    </lineage>
</organism>
<evidence type="ECO:0000256" key="6">
    <source>
        <dbReference type="ARBA" id="ARBA00023136"/>
    </source>
</evidence>
<evidence type="ECO:0000256" key="7">
    <source>
        <dbReference type="SAM" id="MobiDB-lite"/>
    </source>
</evidence>
<evidence type="ECO:0000256" key="4">
    <source>
        <dbReference type="ARBA" id="ARBA00022692"/>
    </source>
</evidence>
<dbReference type="EMBL" id="CP098807">
    <property type="protein sequence ID" value="USJ22729.1"/>
    <property type="molecule type" value="Genomic_DNA"/>
</dbReference>
<gene>
    <name evidence="10" type="ORF">NE863_15710</name>
</gene>
<feature type="transmembrane region" description="Helical" evidence="8">
    <location>
        <begin position="369"/>
        <end position="391"/>
    </location>
</feature>
<comment type="subcellular location">
    <subcellularLocation>
        <location evidence="1">Membrane</location>
        <topology evidence="1">Multi-pass membrane protein</topology>
    </subcellularLocation>
</comment>
<keyword evidence="4 8" id="KW-0812">Transmembrane</keyword>
<sequence length="654" mass="71897">MNWSLETAKPDETIAFGQSRKAASAPAALFSGRLRLLHVLGIAAWFGALLYFWQWWLDPAHVVDWPSYVLITVVVGWITLLPVYFIVIFSGAKVMAASAVRVPQGRVAMVVTKAPSEPFSVVRKTLLAMLDQTGCEFDVWLADEDPSPDTIAWCAARGVMISTRKGVADYHRSSWPRRTRCKEGNLAYFYDHYGYERYDFVAQFDADHVPETTYLVEVLRPFNDPSVGYVSAPSICDANAATSWAARGRLHAEASMHGSLQAGYNNGWAPLCIGSHYAVRTKALKQIGGLGPELAEDHSTTLIMNAHGWRGVHALNAIAHGDGPANFADLVVQEFQWSRSLVTILLKYSPVYVPKLSPRLKFQFLFSQLWYPLFSSFMALMFLMPIVALVSGRTFVAVTYPEFLLHFAPLSLVLIALAYFWRSTGTFRPYDARVLSWEGTLFLFARWPWSLLGCLAAVRDHLTGSFVDFRITPKGGGAAAPLPLRVLMPYLVLALASALVARGISDAGTARGFYVFAGINALIYAGLVAVILICHARENRLALIPRSTMTAATAGCLVLVSVLSAQSAVRHGAEATQALSHGLQFVSFTETRYTVAGAGSGTNLKTVRFRLKWRGFSQPSDGQARGEISASNISQQSNRETITTRKVGRFHVPS</sequence>
<dbReference type="SUPFAM" id="SSF53448">
    <property type="entry name" value="Nucleotide-diphospho-sugar transferases"/>
    <property type="match status" value="1"/>
</dbReference>
<dbReference type="GO" id="GO:0016758">
    <property type="term" value="F:hexosyltransferase activity"/>
    <property type="evidence" value="ECO:0007669"/>
    <property type="project" value="TreeGrafter"/>
</dbReference>
<evidence type="ECO:0000313" key="11">
    <source>
        <dbReference type="Proteomes" id="UP001055460"/>
    </source>
</evidence>
<feature type="compositionally biased region" description="Polar residues" evidence="7">
    <location>
        <begin position="629"/>
        <end position="641"/>
    </location>
</feature>
<reference evidence="10" key="1">
    <citation type="submission" date="2022-06" db="EMBL/GenBank/DDBJ databases">
        <title>Physiological and biochemical characterization and genomic elucidation of a strain of the genus Ensifer adhaerens M8 that combines arsenic oxidation and chromium reduction.</title>
        <authorList>
            <person name="Li X."/>
            <person name="Yu c."/>
        </authorList>
    </citation>
    <scope>NUCLEOTIDE SEQUENCE</scope>
    <source>
        <strain evidence="10">M8</strain>
    </source>
</reference>
<feature type="transmembrane region" description="Helical" evidence="8">
    <location>
        <begin position="68"/>
        <end position="89"/>
    </location>
</feature>
<dbReference type="GO" id="GO:0005886">
    <property type="term" value="C:plasma membrane"/>
    <property type="evidence" value="ECO:0007669"/>
    <property type="project" value="TreeGrafter"/>
</dbReference>
<feature type="transmembrane region" description="Helical" evidence="8">
    <location>
        <begin position="478"/>
        <end position="501"/>
    </location>
</feature>
<protein>
    <submittedName>
        <fullName evidence="10">Glycosyltransferase</fullName>
        <ecNumber evidence="10">2.4.-.-</ecNumber>
    </submittedName>
</protein>
<dbReference type="InterPro" id="IPR001173">
    <property type="entry name" value="Glyco_trans_2-like"/>
</dbReference>
<dbReference type="Pfam" id="PF13632">
    <property type="entry name" value="Glyco_trans_2_3"/>
    <property type="match status" value="1"/>
</dbReference>
<evidence type="ECO:0000259" key="9">
    <source>
        <dbReference type="Pfam" id="PF13632"/>
    </source>
</evidence>
<dbReference type="OrthoDB" id="9806824at2"/>
<dbReference type="Proteomes" id="UP001055460">
    <property type="component" value="Chromosome"/>
</dbReference>
<evidence type="ECO:0000313" key="10">
    <source>
        <dbReference type="EMBL" id="USJ22729.1"/>
    </source>
</evidence>
<evidence type="ECO:0000256" key="2">
    <source>
        <dbReference type="ARBA" id="ARBA00022676"/>
    </source>
</evidence>
<dbReference type="InterPro" id="IPR029044">
    <property type="entry name" value="Nucleotide-diphossugar_trans"/>
</dbReference>
<feature type="domain" description="Glycosyltransferase 2-like" evidence="9">
    <location>
        <begin position="204"/>
        <end position="416"/>
    </location>
</feature>
<evidence type="ECO:0000256" key="5">
    <source>
        <dbReference type="ARBA" id="ARBA00022989"/>
    </source>
</evidence>
<evidence type="ECO:0000256" key="3">
    <source>
        <dbReference type="ARBA" id="ARBA00022679"/>
    </source>
</evidence>
<keyword evidence="3 10" id="KW-0808">Transferase</keyword>
<name>A0A9Q8Y812_ENSAD</name>
<keyword evidence="2 10" id="KW-0328">Glycosyltransferase</keyword>
<dbReference type="AlphaFoldDB" id="A0A9Q8Y812"/>